<dbReference type="AlphaFoldDB" id="A0A1I1VU38"/>
<evidence type="ECO:0000313" key="3">
    <source>
        <dbReference type="Proteomes" id="UP000199474"/>
    </source>
</evidence>
<reference evidence="3" key="1">
    <citation type="submission" date="2016-10" db="EMBL/GenBank/DDBJ databases">
        <authorList>
            <person name="Varghese N."/>
            <person name="Submissions S."/>
        </authorList>
    </citation>
    <scope>NUCLEOTIDE SEQUENCE [LARGE SCALE GENOMIC DNA]</scope>
    <source>
        <strain evidence="3">DSM 22530</strain>
    </source>
</reference>
<keyword evidence="3" id="KW-1185">Reference proteome</keyword>
<dbReference type="STRING" id="640948.SAMN05216238_1058"/>
<dbReference type="Proteomes" id="UP000199474">
    <property type="component" value="Unassembled WGS sequence"/>
</dbReference>
<keyword evidence="2" id="KW-0808">Transferase</keyword>
<dbReference type="OrthoDB" id="3199616at2"/>
<accession>A0A1I1VU38</accession>
<gene>
    <name evidence="2" type="ORF">SAMN05216238_1058</name>
</gene>
<dbReference type="EMBL" id="FOMR01000005">
    <property type="protein sequence ID" value="SFD86249.1"/>
    <property type="molecule type" value="Genomic_DNA"/>
</dbReference>
<dbReference type="PANTHER" id="PTHR36836:SF1">
    <property type="entry name" value="COLANIC ACID BIOSYNTHESIS PROTEIN WCAK"/>
    <property type="match status" value="1"/>
</dbReference>
<evidence type="ECO:0000313" key="2">
    <source>
        <dbReference type="EMBL" id="SFD86249.1"/>
    </source>
</evidence>
<name>A0A1I1VU38_9BACI</name>
<dbReference type="PANTHER" id="PTHR36836">
    <property type="entry name" value="COLANIC ACID BIOSYNTHESIS PROTEIN WCAK"/>
    <property type="match status" value="1"/>
</dbReference>
<proteinExistence type="predicted"/>
<dbReference type="InterPro" id="IPR007345">
    <property type="entry name" value="Polysacch_pyruvyl_Trfase"/>
</dbReference>
<evidence type="ECO:0000259" key="1">
    <source>
        <dbReference type="Pfam" id="PF04230"/>
    </source>
</evidence>
<dbReference type="Pfam" id="PF04230">
    <property type="entry name" value="PS_pyruv_trans"/>
    <property type="match status" value="1"/>
</dbReference>
<protein>
    <submittedName>
        <fullName evidence="2">Polysaccharide pyruvyl transferase family protein WcaK</fullName>
    </submittedName>
</protein>
<organism evidence="2 3">
    <name type="scientific">Lentibacillus persicus</name>
    <dbReference type="NCBI Taxonomy" id="640948"/>
    <lineage>
        <taxon>Bacteria</taxon>
        <taxon>Bacillati</taxon>
        <taxon>Bacillota</taxon>
        <taxon>Bacilli</taxon>
        <taxon>Bacillales</taxon>
        <taxon>Bacillaceae</taxon>
        <taxon>Lentibacillus</taxon>
    </lineage>
</organism>
<dbReference type="RefSeq" id="WP_090084015.1">
    <property type="nucleotide sequence ID" value="NZ_FOMR01000005.1"/>
</dbReference>
<feature type="domain" description="Polysaccharide pyruvyl transferase" evidence="1">
    <location>
        <begin position="15"/>
        <end position="312"/>
    </location>
</feature>
<sequence length="388" mass="43935">MTIGIVGNYGNDNQGDDAILEGILVQLDETYKINREEIIVFSNKPDQIEQKHGVQSFPLFQKRKSDPMKLIATVIKNKPIIKKLDLLIIGGGGILMDLYKNGPIIIGMYGWLARLTKTPVVIYGAGAGPISSFAGKQILKSLGNMAKLVTVRDPKSKDLLQSIGVKEPIYVISDPAFYVKPPNETEEKKEGFQIGVTAVPFYNKSYWPVEDRKKYTDYINGMAHNLDSLLHANPSAGVNFFSTKHPFDTEVTKDIKELMVYKDRCTLVDQGINYREILNLVNKQDLVIGTRLHSLILSLVAHTPIIAVAYHHKVQDFMDMIDCSEFVLPIDRLNQRDDLFLNLYHKLDKDWNVALQRFTAIADRMRGKQSNGAELLKRIYKRRDKKAV</sequence>
<dbReference type="GO" id="GO:0016740">
    <property type="term" value="F:transferase activity"/>
    <property type="evidence" value="ECO:0007669"/>
    <property type="project" value="UniProtKB-KW"/>
</dbReference>